<proteinExistence type="predicted"/>
<keyword evidence="3" id="KW-0378">Hydrolase</keyword>
<dbReference type="PANTHER" id="PTHR12302:SF3">
    <property type="entry name" value="SERINE_THREONINE-PROTEIN KINASE 31"/>
    <property type="match status" value="1"/>
</dbReference>
<dbReference type="SUPFAM" id="SSF50199">
    <property type="entry name" value="Staphylococcal nuclease"/>
    <property type="match status" value="1"/>
</dbReference>
<protein>
    <submittedName>
        <fullName evidence="6">DUF4124 domain-containing protein</fullName>
    </submittedName>
</protein>
<evidence type="ECO:0000256" key="2">
    <source>
        <dbReference type="ARBA" id="ARBA00022759"/>
    </source>
</evidence>
<evidence type="ECO:0000259" key="5">
    <source>
        <dbReference type="PROSITE" id="PS50830"/>
    </source>
</evidence>
<accession>A0A4P9UL75</accession>
<evidence type="ECO:0000256" key="4">
    <source>
        <dbReference type="SAM" id="SignalP"/>
    </source>
</evidence>
<feature type="signal peptide" evidence="4">
    <location>
        <begin position="1"/>
        <end position="20"/>
    </location>
</feature>
<dbReference type="SMART" id="SM00318">
    <property type="entry name" value="SNc"/>
    <property type="match status" value="1"/>
</dbReference>
<organism evidence="6 7">
    <name type="scientific">Methylotuvimicrobium buryatense</name>
    <name type="common">Methylomicrobium buryatense</name>
    <dbReference type="NCBI Taxonomy" id="95641"/>
    <lineage>
        <taxon>Bacteria</taxon>
        <taxon>Pseudomonadati</taxon>
        <taxon>Pseudomonadota</taxon>
        <taxon>Gammaproteobacteria</taxon>
        <taxon>Methylococcales</taxon>
        <taxon>Methylococcaceae</taxon>
        <taxon>Methylotuvimicrobium</taxon>
    </lineage>
</organism>
<keyword evidence="1" id="KW-0540">Nuclease</keyword>
<keyword evidence="4" id="KW-0732">Signal</keyword>
<keyword evidence="2" id="KW-0255">Endonuclease</keyword>
<dbReference type="PROSITE" id="PS50830">
    <property type="entry name" value="TNASE_3"/>
    <property type="match status" value="1"/>
</dbReference>
<dbReference type="Proteomes" id="UP000305881">
    <property type="component" value="Chromosome"/>
</dbReference>
<dbReference type="Pfam" id="PF13511">
    <property type="entry name" value="DUF4124"/>
    <property type="match status" value="1"/>
</dbReference>
<dbReference type="AlphaFoldDB" id="A0A4P9UL75"/>
<dbReference type="InterPro" id="IPR035437">
    <property type="entry name" value="SNase_OB-fold_sf"/>
</dbReference>
<keyword evidence="7" id="KW-1185">Reference proteome</keyword>
<dbReference type="GO" id="GO:0016787">
    <property type="term" value="F:hydrolase activity"/>
    <property type="evidence" value="ECO:0007669"/>
    <property type="project" value="UniProtKB-KW"/>
</dbReference>
<dbReference type="OrthoDB" id="7062774at2"/>
<sequence>MLYALLKSLVLMLAISAVYAEEIYRWQDENGKFYFSDKRREGAERLTIKPGYSYHRIQYVYDGDTVKLVDGRKIRLLGINTPEVEGRNKNAEAGGEEAKRWLTHALKGKRVRLVLDSEPKDKYGRTLAHLFTEDGLHLNFELVRLGLASLSIFPPNLLYSGELIRAQDEAEKNSRGIWRLPEYRIKPAPSLRTGNHRGWQRISGRVKKIRTTRKYVYLTLGERVDFRIERANLDLFPNPNSYVGKEVEIRGWLNRSKKHFSMLIRHPSSVKML</sequence>
<dbReference type="PANTHER" id="PTHR12302">
    <property type="entry name" value="EBNA2 BINDING PROTEIN P100"/>
    <property type="match status" value="1"/>
</dbReference>
<dbReference type="RefSeq" id="WP_017841000.1">
    <property type="nucleotide sequence ID" value="NZ_CP035467.1"/>
</dbReference>
<dbReference type="Gene3D" id="2.40.50.90">
    <property type="match status" value="1"/>
</dbReference>
<dbReference type="InterPro" id="IPR016071">
    <property type="entry name" value="Staphylococal_nuclease_OB-fold"/>
</dbReference>
<evidence type="ECO:0000313" key="6">
    <source>
        <dbReference type="EMBL" id="QCW81260.1"/>
    </source>
</evidence>
<reference evidence="7" key="1">
    <citation type="journal article" date="2019" name="J. Bacteriol.">
        <title>A Mutagenic Screen Identifies a TonB-Dependent Receptor Required for the Lanthanide Metal Switch in the Type I Methanotroph 'Methylotuvimicrobium buryatense' 5GB1C.</title>
        <authorList>
            <person name="Groom J.D."/>
            <person name="Ford S.M."/>
            <person name="Pesesky M.W."/>
            <person name="Lidstrom M.E."/>
        </authorList>
    </citation>
    <scope>NUCLEOTIDE SEQUENCE [LARGE SCALE GENOMIC DNA]</scope>
    <source>
        <strain evidence="7">5GB1C</strain>
    </source>
</reference>
<gene>
    <name evidence="6" type="ORF">EQU24_02570</name>
</gene>
<dbReference type="STRING" id="675511.GCA_000341735_02490"/>
<dbReference type="EMBL" id="CP035467">
    <property type="protein sequence ID" value="QCW81260.1"/>
    <property type="molecule type" value="Genomic_DNA"/>
</dbReference>
<name>A0A4P9UL75_METBY</name>
<dbReference type="KEGG" id="mbur:EQU24_02570"/>
<feature type="domain" description="TNase-like" evidence="5">
    <location>
        <begin position="51"/>
        <end position="180"/>
    </location>
</feature>
<dbReference type="Pfam" id="PF00565">
    <property type="entry name" value="SNase"/>
    <property type="match status" value="1"/>
</dbReference>
<feature type="chain" id="PRO_5020505319" evidence="4">
    <location>
        <begin position="21"/>
        <end position="273"/>
    </location>
</feature>
<evidence type="ECO:0000313" key="7">
    <source>
        <dbReference type="Proteomes" id="UP000305881"/>
    </source>
</evidence>
<evidence type="ECO:0000256" key="1">
    <source>
        <dbReference type="ARBA" id="ARBA00022722"/>
    </source>
</evidence>
<dbReference type="GO" id="GO:0004519">
    <property type="term" value="F:endonuclease activity"/>
    <property type="evidence" value="ECO:0007669"/>
    <property type="project" value="UniProtKB-KW"/>
</dbReference>
<evidence type="ECO:0000256" key="3">
    <source>
        <dbReference type="ARBA" id="ARBA00022801"/>
    </source>
</evidence>
<dbReference type="InterPro" id="IPR025392">
    <property type="entry name" value="DUF4124"/>
</dbReference>